<dbReference type="Pfam" id="PF07495">
    <property type="entry name" value="Y_Y_Y"/>
    <property type="match status" value="1"/>
</dbReference>
<dbReference type="Pfam" id="PF07494">
    <property type="entry name" value="Reg_prop"/>
    <property type="match status" value="1"/>
</dbReference>
<evidence type="ECO:0000313" key="6">
    <source>
        <dbReference type="EMBL" id="AYM78102.1"/>
    </source>
</evidence>
<dbReference type="GO" id="GO:0016020">
    <property type="term" value="C:membrane"/>
    <property type="evidence" value="ECO:0007669"/>
    <property type="project" value="InterPro"/>
</dbReference>
<dbReference type="GO" id="GO:0046983">
    <property type="term" value="F:protein dimerization activity"/>
    <property type="evidence" value="ECO:0007669"/>
    <property type="project" value="InterPro"/>
</dbReference>
<reference evidence="6 7" key="1">
    <citation type="submission" date="2018-10" db="EMBL/GenBank/DDBJ databases">
        <title>Effects of UV and annual dynamics of microbial communities in freshwater RAS systems.</title>
        <authorList>
            <person name="Bekkelund A.K."/>
            <person name="Hansen B.R."/>
            <person name="Stokken H."/>
            <person name="Eriksen B.F."/>
            <person name="Kashulin N.A."/>
        </authorList>
    </citation>
    <scope>NUCLEOTIDE SEQUENCE [LARGE SCALE GENOMIC DNA]</scope>
    <source>
        <strain evidence="6 7">BHSEK</strain>
    </source>
</reference>
<dbReference type="InterPro" id="IPR050482">
    <property type="entry name" value="Sensor_HK_TwoCompSys"/>
</dbReference>
<dbReference type="CDD" id="cd16917">
    <property type="entry name" value="HATPase_UhpB-NarQ-NarX-like"/>
    <property type="match status" value="1"/>
</dbReference>
<dbReference type="InterPro" id="IPR003594">
    <property type="entry name" value="HATPase_dom"/>
</dbReference>
<keyword evidence="1" id="KW-0808">Transferase</keyword>
<proteinExistence type="predicted"/>
<evidence type="ECO:0000256" key="1">
    <source>
        <dbReference type="ARBA" id="ARBA00022679"/>
    </source>
</evidence>
<dbReference type="RefSeq" id="WP_121670344.1">
    <property type="nucleotide sequence ID" value="NZ_CP033019.1"/>
</dbReference>
<dbReference type="PANTHER" id="PTHR24421">
    <property type="entry name" value="NITRATE/NITRITE SENSOR PROTEIN NARX-RELATED"/>
    <property type="match status" value="1"/>
</dbReference>
<keyword evidence="7" id="KW-1185">Reference proteome</keyword>
<organism evidence="6 7">
    <name type="scientific">Janthinobacterium agaricidamnosum</name>
    <dbReference type="NCBI Taxonomy" id="55508"/>
    <lineage>
        <taxon>Bacteria</taxon>
        <taxon>Pseudomonadati</taxon>
        <taxon>Pseudomonadota</taxon>
        <taxon>Betaproteobacteria</taxon>
        <taxon>Burkholderiales</taxon>
        <taxon>Oxalobacteraceae</taxon>
        <taxon>Janthinobacterium</taxon>
    </lineage>
</organism>
<evidence type="ECO:0000256" key="2">
    <source>
        <dbReference type="ARBA" id="ARBA00022777"/>
    </source>
</evidence>
<dbReference type="Gene3D" id="3.30.565.10">
    <property type="entry name" value="Histidine kinase-like ATPase, C-terminal domain"/>
    <property type="match status" value="1"/>
</dbReference>
<keyword evidence="2" id="KW-0418">Kinase</keyword>
<dbReference type="SUPFAM" id="SSF63829">
    <property type="entry name" value="Calcium-dependent phosphotriesterase"/>
    <property type="match status" value="1"/>
</dbReference>
<dbReference type="AlphaFoldDB" id="A0A3G2EDX1"/>
<keyword evidence="3" id="KW-0902">Two-component regulatory system</keyword>
<accession>A0A3G2EDX1</accession>
<evidence type="ECO:0000256" key="3">
    <source>
        <dbReference type="ARBA" id="ARBA00023012"/>
    </source>
</evidence>
<dbReference type="InterPro" id="IPR036890">
    <property type="entry name" value="HATPase_C_sf"/>
</dbReference>
<dbReference type="Gene3D" id="1.20.5.1930">
    <property type="match status" value="1"/>
</dbReference>
<name>A0A3G2EDX1_9BURK</name>
<dbReference type="Gene3D" id="2.60.40.10">
    <property type="entry name" value="Immunoglobulins"/>
    <property type="match status" value="1"/>
</dbReference>
<evidence type="ECO:0000256" key="4">
    <source>
        <dbReference type="SAM" id="SignalP"/>
    </source>
</evidence>
<dbReference type="Gene3D" id="2.130.10.10">
    <property type="entry name" value="YVTN repeat-like/Quinoprotein amine dehydrogenase"/>
    <property type="match status" value="3"/>
</dbReference>
<feature type="domain" description="Histidine kinase/HSP90-like ATPase" evidence="5">
    <location>
        <begin position="901"/>
        <end position="998"/>
    </location>
</feature>
<evidence type="ECO:0000259" key="5">
    <source>
        <dbReference type="SMART" id="SM00387"/>
    </source>
</evidence>
<dbReference type="Proteomes" id="UP000279594">
    <property type="component" value="Chromosome"/>
</dbReference>
<dbReference type="GO" id="GO:0000155">
    <property type="term" value="F:phosphorelay sensor kinase activity"/>
    <property type="evidence" value="ECO:0007669"/>
    <property type="project" value="InterPro"/>
</dbReference>
<dbReference type="InterPro" id="IPR015943">
    <property type="entry name" value="WD40/YVTN_repeat-like_dom_sf"/>
</dbReference>
<sequence length="1024" mass="111418">MRVFLLWLMFMLASPCGLAIDAARGIHQLQHTRWTASDGAPDDIIVMTQGNDGFLWLGTHAGVRRFDGLRFEPVRVRQGSFPDTVALALKRAADGGMWIGWQVGGISHVKDGVVRNYAEPQGVQAGAIWGFAIGGDGAVWAAGVSGISRFDGRRWQAMGPAQGYTAQKASAVFADRDGHIAVFSEKGLFIWQATQSRFAPPIGRLDLRAPPQQGPDGRIYLLEMRGIRIIESLERYEQLDHRWIYRDTSGTSGSMLVDRAGTLWFDSQYGLHRTRSAGALAPGQLGISSDTESFLPRDGLSNVLVGSMCDDNEGNVWVSTYGGLDRFRQAAPVVLRTRAAPGVAEVFRTQEMLTGPAGAMWLSRDDVLGPLLLARADGTVLRAPRLGPVSAILAAPGGLWVAARAGLQQLAGADGRVLRTIAYPLGAAALKRMRAGVLAPDGSIWGVFSGAGVFQYRDGTWRREPLLPDGGAKVPLALLADAAGRLWLSYADGSVAMLEKGRLHAFGPAQGLDLGKIPMLIEYHGQVWAGGQRGVALWRGGRFVTLRSEPASATEGVVGLLRARDGSLWLNHGSGAAQIPAAQVELALRDAAHAMRATSYDAVDGLNGSIGMLHNRSVAEADDGKIWFSRQSATFWIDPRQALAALPAPRVEIGALLADGRRVDPPASAGLQLAAGTRDVQFHYNAASLGTPERLQFRYRLDGYDTQWQQAGGRRLAQYTGLGPGSYRFELIAANGDGVDSTVAQLPFRVLPAFYQTWWFRSLCAALLLAAAYGAYRWRLRQHAARLQVRMEAQQAERERIARELHDTLLQGTQAMILHFHNASMAIAEDDPARAAMLRALDDADRMLGEGRDHVHDLRAGDDGGARWSAILRREGERLAAQHGIVFRYAEEGEARMLHARAAHEIYRIASEALRNAFQHARAQVVEVAVRYARGGIELVVRDDGQGLPPVVAANGQIPGHWGMPGMRERAARLGARLSVDGRDGGGTQWRLRVPARRAWPAAHGPLRRWWQRWRRSGVEDAAP</sequence>
<dbReference type="Pfam" id="PF07730">
    <property type="entry name" value="HisKA_3"/>
    <property type="match status" value="1"/>
</dbReference>
<dbReference type="EMBL" id="CP033019">
    <property type="protein sequence ID" value="AYM78102.1"/>
    <property type="molecule type" value="Genomic_DNA"/>
</dbReference>
<dbReference type="InterPro" id="IPR011712">
    <property type="entry name" value="Sig_transdc_His_kin_sub3_dim/P"/>
</dbReference>
<dbReference type="SUPFAM" id="SSF55874">
    <property type="entry name" value="ATPase domain of HSP90 chaperone/DNA topoisomerase II/histidine kinase"/>
    <property type="match status" value="1"/>
</dbReference>
<keyword evidence="4" id="KW-0732">Signal</keyword>
<gene>
    <name evidence="6" type="ORF">D9M09_21635</name>
</gene>
<dbReference type="Pfam" id="PF02518">
    <property type="entry name" value="HATPase_c"/>
    <property type="match status" value="1"/>
</dbReference>
<feature type="signal peptide" evidence="4">
    <location>
        <begin position="1"/>
        <end position="19"/>
    </location>
</feature>
<dbReference type="SMART" id="SM00387">
    <property type="entry name" value="HATPase_c"/>
    <property type="match status" value="1"/>
</dbReference>
<dbReference type="InterPro" id="IPR011123">
    <property type="entry name" value="Y_Y_Y"/>
</dbReference>
<dbReference type="InterPro" id="IPR013783">
    <property type="entry name" value="Ig-like_fold"/>
</dbReference>
<dbReference type="InterPro" id="IPR011110">
    <property type="entry name" value="Reg_prop"/>
</dbReference>
<protein>
    <recommendedName>
        <fullName evidence="5">Histidine kinase/HSP90-like ATPase domain-containing protein</fullName>
    </recommendedName>
</protein>
<evidence type="ECO:0000313" key="7">
    <source>
        <dbReference type="Proteomes" id="UP000279594"/>
    </source>
</evidence>
<feature type="chain" id="PRO_5018179099" description="Histidine kinase/HSP90-like ATPase domain-containing protein" evidence="4">
    <location>
        <begin position="20"/>
        <end position="1024"/>
    </location>
</feature>